<evidence type="ECO:0000313" key="1">
    <source>
        <dbReference type="EMBL" id="MCH97126.1"/>
    </source>
</evidence>
<name>A0A392NB98_9FABA</name>
<proteinExistence type="predicted"/>
<organism evidence="1 2">
    <name type="scientific">Trifolium medium</name>
    <dbReference type="NCBI Taxonomy" id="97028"/>
    <lineage>
        <taxon>Eukaryota</taxon>
        <taxon>Viridiplantae</taxon>
        <taxon>Streptophyta</taxon>
        <taxon>Embryophyta</taxon>
        <taxon>Tracheophyta</taxon>
        <taxon>Spermatophyta</taxon>
        <taxon>Magnoliopsida</taxon>
        <taxon>eudicotyledons</taxon>
        <taxon>Gunneridae</taxon>
        <taxon>Pentapetalae</taxon>
        <taxon>rosids</taxon>
        <taxon>fabids</taxon>
        <taxon>Fabales</taxon>
        <taxon>Fabaceae</taxon>
        <taxon>Papilionoideae</taxon>
        <taxon>50 kb inversion clade</taxon>
        <taxon>NPAAA clade</taxon>
        <taxon>Hologalegina</taxon>
        <taxon>IRL clade</taxon>
        <taxon>Trifolieae</taxon>
        <taxon>Trifolium</taxon>
    </lineage>
</organism>
<dbReference type="Proteomes" id="UP000265520">
    <property type="component" value="Unassembled WGS sequence"/>
</dbReference>
<evidence type="ECO:0000313" key="2">
    <source>
        <dbReference type="Proteomes" id="UP000265520"/>
    </source>
</evidence>
<protein>
    <submittedName>
        <fullName evidence="1">Uncharacterized protein</fullName>
    </submittedName>
</protein>
<accession>A0A392NB98</accession>
<sequence>QAAAPPPFLSLTSRLLACSLTLPEKRRIFHSMPPRCSFTAWWCDENVLRTTVDPYLRPRSCRRGSVTHEARGASSFLCCLTRSVLGSPNPSRVFINNGVGFASHRLGVVGTWILFVLTDDSFTTIVPCSW</sequence>
<feature type="non-terminal residue" evidence="1">
    <location>
        <position position="1"/>
    </location>
</feature>
<reference evidence="1 2" key="1">
    <citation type="journal article" date="2018" name="Front. Plant Sci.">
        <title>Red Clover (Trifolium pratense) and Zigzag Clover (T. medium) - A Picture of Genomic Similarities and Differences.</title>
        <authorList>
            <person name="Dluhosova J."/>
            <person name="Istvanek J."/>
            <person name="Nedelnik J."/>
            <person name="Repkova J."/>
        </authorList>
    </citation>
    <scope>NUCLEOTIDE SEQUENCE [LARGE SCALE GENOMIC DNA]</scope>
    <source>
        <strain evidence="2">cv. 10/8</strain>
        <tissue evidence="1">Leaf</tissue>
    </source>
</reference>
<comment type="caution">
    <text evidence="1">The sequence shown here is derived from an EMBL/GenBank/DDBJ whole genome shotgun (WGS) entry which is preliminary data.</text>
</comment>
<dbReference type="EMBL" id="LXQA010034149">
    <property type="protein sequence ID" value="MCH97126.1"/>
    <property type="molecule type" value="Genomic_DNA"/>
</dbReference>
<keyword evidence="2" id="KW-1185">Reference proteome</keyword>
<dbReference type="AlphaFoldDB" id="A0A392NB98"/>